<evidence type="ECO:0000313" key="2">
    <source>
        <dbReference type="EMBL" id="KYM78168.1"/>
    </source>
</evidence>
<feature type="compositionally biased region" description="Polar residues" evidence="1">
    <location>
        <begin position="37"/>
        <end position="48"/>
    </location>
</feature>
<dbReference type="Proteomes" id="UP000078540">
    <property type="component" value="Unassembled WGS sequence"/>
</dbReference>
<feature type="compositionally biased region" description="Basic and acidic residues" evidence="1">
    <location>
        <begin position="22"/>
        <end position="36"/>
    </location>
</feature>
<gene>
    <name evidence="2" type="ORF">ALC53_11363</name>
</gene>
<name>A0A195B110_9HYME</name>
<proteinExistence type="predicted"/>
<evidence type="ECO:0000256" key="1">
    <source>
        <dbReference type="SAM" id="MobiDB-lite"/>
    </source>
</evidence>
<dbReference type="AlphaFoldDB" id="A0A195B110"/>
<keyword evidence="3" id="KW-1185">Reference proteome</keyword>
<reference evidence="2 3" key="1">
    <citation type="submission" date="2015-09" db="EMBL/GenBank/DDBJ databases">
        <title>Atta colombica WGS genome.</title>
        <authorList>
            <person name="Nygaard S."/>
            <person name="Hu H."/>
            <person name="Boomsma J."/>
            <person name="Zhang G."/>
        </authorList>
    </citation>
    <scope>NUCLEOTIDE SEQUENCE [LARGE SCALE GENOMIC DNA]</scope>
    <source>
        <strain evidence="2">Treedump-2</strain>
        <tissue evidence="2">Whole body</tissue>
    </source>
</reference>
<organism evidence="2 3">
    <name type="scientific">Atta colombica</name>
    <dbReference type="NCBI Taxonomy" id="520822"/>
    <lineage>
        <taxon>Eukaryota</taxon>
        <taxon>Metazoa</taxon>
        <taxon>Ecdysozoa</taxon>
        <taxon>Arthropoda</taxon>
        <taxon>Hexapoda</taxon>
        <taxon>Insecta</taxon>
        <taxon>Pterygota</taxon>
        <taxon>Neoptera</taxon>
        <taxon>Endopterygota</taxon>
        <taxon>Hymenoptera</taxon>
        <taxon>Apocrita</taxon>
        <taxon>Aculeata</taxon>
        <taxon>Formicoidea</taxon>
        <taxon>Formicidae</taxon>
        <taxon>Myrmicinae</taxon>
        <taxon>Atta</taxon>
    </lineage>
</organism>
<dbReference type="EMBL" id="KQ976681">
    <property type="protein sequence ID" value="KYM78168.1"/>
    <property type="molecule type" value="Genomic_DNA"/>
</dbReference>
<protein>
    <submittedName>
        <fullName evidence="2">Uncharacterized protein</fullName>
    </submittedName>
</protein>
<evidence type="ECO:0000313" key="3">
    <source>
        <dbReference type="Proteomes" id="UP000078540"/>
    </source>
</evidence>
<accession>A0A195B110</accession>
<sequence>MVLVIHDLFANARKDASKHKNATSERYRESRVEKPRTQSVKKLQGSTNPDGKFALEQVYRIAEKNARTHRSSVNNGVCIKYVSSRYRKPTGLVNSLPFFCNLTVTVTHPKSAITLRSAGKSFCKQNVHKELFHSDLLVKRHSNDDSIEQIRRPSLRYHQSTLRKGKIIVTSSATLHLTLENRKNGGQKRYTRREFYQRGSRSQMSLVGMGLRHFISLYF</sequence>
<feature type="region of interest" description="Disordered" evidence="1">
    <location>
        <begin position="15"/>
        <end position="48"/>
    </location>
</feature>